<evidence type="ECO:0000256" key="6">
    <source>
        <dbReference type="ARBA" id="ARBA00023277"/>
    </source>
</evidence>
<keyword evidence="14" id="KW-1185">Reference proteome</keyword>
<protein>
    <recommendedName>
        <fullName evidence="11">Endo-1,3-beta-glucanase btgC</fullName>
    </recommendedName>
    <alternativeName>
        <fullName evidence="10">Laminarinase btgC</fullName>
    </alternativeName>
</protein>
<evidence type="ECO:0000256" key="4">
    <source>
        <dbReference type="ARBA" id="ARBA00023136"/>
    </source>
</evidence>
<dbReference type="GO" id="GO:0071555">
    <property type="term" value="P:cell wall organization"/>
    <property type="evidence" value="ECO:0007669"/>
    <property type="project" value="UniProtKB-KW"/>
</dbReference>
<evidence type="ECO:0000256" key="3">
    <source>
        <dbReference type="ARBA" id="ARBA00022801"/>
    </source>
</evidence>
<keyword evidence="2" id="KW-1003">Cell membrane</keyword>
<accession>A0A1H1UN68</accession>
<feature type="transmembrane region" description="Helical" evidence="12">
    <location>
        <begin position="492"/>
        <end position="509"/>
    </location>
</feature>
<dbReference type="PANTHER" id="PTHR16631">
    <property type="entry name" value="GLUCAN 1,3-BETA-GLUCOSIDASE"/>
    <property type="match status" value="1"/>
</dbReference>
<dbReference type="InterPro" id="IPR050732">
    <property type="entry name" value="Beta-glucan_modifiers"/>
</dbReference>
<keyword evidence="12" id="KW-1133">Transmembrane helix</keyword>
<feature type="transmembrane region" description="Helical" evidence="12">
    <location>
        <begin position="444"/>
        <end position="462"/>
    </location>
</feature>
<name>A0A1H1UN68_9PSED</name>
<dbReference type="SUPFAM" id="SSF51445">
    <property type="entry name" value="(Trans)glycosidases"/>
    <property type="match status" value="1"/>
</dbReference>
<dbReference type="InterPro" id="IPR017853">
    <property type="entry name" value="GH"/>
</dbReference>
<comment type="subcellular location">
    <subcellularLocation>
        <location evidence="1">Cell membrane</location>
    </subcellularLocation>
</comment>
<proteinExistence type="predicted"/>
<evidence type="ECO:0000256" key="10">
    <source>
        <dbReference type="ARBA" id="ARBA00042373"/>
    </source>
</evidence>
<keyword evidence="6" id="KW-0119">Carbohydrate metabolism</keyword>
<evidence type="ECO:0000256" key="12">
    <source>
        <dbReference type="SAM" id="Phobius"/>
    </source>
</evidence>
<feature type="transmembrane region" description="Helical" evidence="12">
    <location>
        <begin position="350"/>
        <end position="366"/>
    </location>
</feature>
<keyword evidence="4 12" id="KW-0472">Membrane</keyword>
<evidence type="ECO:0000256" key="9">
    <source>
        <dbReference type="ARBA" id="ARBA00037649"/>
    </source>
</evidence>
<evidence type="ECO:0000313" key="13">
    <source>
        <dbReference type="EMBL" id="SDS73937.1"/>
    </source>
</evidence>
<dbReference type="GO" id="GO:0005886">
    <property type="term" value="C:plasma membrane"/>
    <property type="evidence" value="ECO:0007669"/>
    <property type="project" value="UniProtKB-SubCell"/>
</dbReference>
<dbReference type="GO" id="GO:0016787">
    <property type="term" value="F:hydrolase activity"/>
    <property type="evidence" value="ECO:0007669"/>
    <property type="project" value="UniProtKB-KW"/>
</dbReference>
<evidence type="ECO:0000256" key="1">
    <source>
        <dbReference type="ARBA" id="ARBA00004236"/>
    </source>
</evidence>
<feature type="transmembrane region" description="Helical" evidence="12">
    <location>
        <begin position="320"/>
        <end position="338"/>
    </location>
</feature>
<dbReference type="Proteomes" id="UP000243359">
    <property type="component" value="Chromosome I"/>
</dbReference>
<keyword evidence="12" id="KW-0812">Transmembrane</keyword>
<keyword evidence="8" id="KW-0624">Polysaccharide degradation</keyword>
<evidence type="ECO:0000256" key="8">
    <source>
        <dbReference type="ARBA" id="ARBA00023326"/>
    </source>
</evidence>
<feature type="transmembrane region" description="Helical" evidence="12">
    <location>
        <begin position="469"/>
        <end position="486"/>
    </location>
</feature>
<organism evidence="13 14">
    <name type="scientific">Pseudomonas oryzae</name>
    <dbReference type="NCBI Taxonomy" id="1392877"/>
    <lineage>
        <taxon>Bacteria</taxon>
        <taxon>Pseudomonadati</taxon>
        <taxon>Pseudomonadota</taxon>
        <taxon>Gammaproteobacteria</taxon>
        <taxon>Pseudomonadales</taxon>
        <taxon>Pseudomonadaceae</taxon>
        <taxon>Pseudomonas</taxon>
    </lineage>
</organism>
<dbReference type="STRING" id="1392877.SAMN05216221_2505"/>
<dbReference type="Gene3D" id="3.20.20.80">
    <property type="entry name" value="Glycosidases"/>
    <property type="match status" value="1"/>
</dbReference>
<dbReference type="PANTHER" id="PTHR16631:SF17">
    <property type="entry name" value="GLUCAN ENDO-1,3-BETA-GLUCOSIDASE BTGC"/>
    <property type="match status" value="1"/>
</dbReference>
<feature type="transmembrane region" description="Helical" evidence="12">
    <location>
        <begin position="378"/>
        <end position="397"/>
    </location>
</feature>
<dbReference type="GO" id="GO:0000272">
    <property type="term" value="P:polysaccharide catabolic process"/>
    <property type="evidence" value="ECO:0007669"/>
    <property type="project" value="UniProtKB-KW"/>
</dbReference>
<sequence>MNAPTRSLPLYFLLLLLTLLALAGLWYGLGREQALPDPQLADGKLQCASYSPFDHDQSPFNKPLNIRRERVEADVALLAQRFNCLRTYSVTGLDYLPDLARQHGIKLMIGAWVSRAPKATRREIERVIRMANAHPDVVSAVIVGNEALLRREITAKRLAALIEEVKARVEQPVTYADVWEFWLRHPEVAPAVDFLTIHLLPYWEDDPTGIDAALAQVRRVHDEFVAKYAPKPVFIGETGWPSEGRQREDAVPSRVNEARFIRGVIDMAEQNGWQYNLIEAFDQPWKRISEGTVGGYWGLFDAQRNDKGVLAGPVSNLPDWPRWLGLSALLLAAGLLLGGAPRDARSSWQLPLAAGIAAASLALWTLQLQLDSRHAGEWLWFGALLLLSLLSAARGLLHLNPPSAGWRAPVAAWLDSRATTLLVATALAGAWLMMAQVFDPRYRSFPTFAMLLPALSFFLWPARGPRDELGLLAVLIGIGLPIMLWQETLLNLQALGWGLVSLLLVVVLWRSRQPAKQTAALPGEQQVA</sequence>
<evidence type="ECO:0000256" key="7">
    <source>
        <dbReference type="ARBA" id="ARBA00023316"/>
    </source>
</evidence>
<reference evidence="14" key="1">
    <citation type="submission" date="2016-10" db="EMBL/GenBank/DDBJ databases">
        <authorList>
            <person name="Varghese N."/>
            <person name="Submissions S."/>
        </authorList>
    </citation>
    <scope>NUCLEOTIDE SEQUENCE [LARGE SCALE GENOMIC DNA]</scope>
    <source>
        <strain evidence="14">KCTC 32247</strain>
    </source>
</reference>
<dbReference type="AlphaFoldDB" id="A0A1H1UN68"/>
<gene>
    <name evidence="13" type="ORF">SAMN05216221_2505</name>
</gene>
<keyword evidence="5" id="KW-0325">Glycoprotein</keyword>
<evidence type="ECO:0000256" key="5">
    <source>
        <dbReference type="ARBA" id="ARBA00023180"/>
    </source>
</evidence>
<evidence type="ECO:0000313" key="14">
    <source>
        <dbReference type="Proteomes" id="UP000243359"/>
    </source>
</evidence>
<keyword evidence="7" id="KW-0961">Cell wall biogenesis/degradation</keyword>
<dbReference type="RefSeq" id="WP_090349250.1">
    <property type="nucleotide sequence ID" value="NZ_LT629751.1"/>
</dbReference>
<dbReference type="EMBL" id="LT629751">
    <property type="protein sequence ID" value="SDS73937.1"/>
    <property type="molecule type" value="Genomic_DNA"/>
</dbReference>
<evidence type="ECO:0000256" key="2">
    <source>
        <dbReference type="ARBA" id="ARBA00022475"/>
    </source>
</evidence>
<keyword evidence="3" id="KW-0378">Hydrolase</keyword>
<comment type="function">
    <text evidence="9">Glucanases play a role in cell expansion during growth, in cell-cell fusion during mating, and in spore release during sporulation. This enzyme may be involved in beta-glucan degradation. Active on laminarin and lichenan.</text>
</comment>
<feature type="transmembrane region" description="Helical" evidence="12">
    <location>
        <begin position="418"/>
        <end position="438"/>
    </location>
</feature>
<evidence type="ECO:0000256" key="11">
    <source>
        <dbReference type="ARBA" id="ARBA00043078"/>
    </source>
</evidence>
<dbReference type="OrthoDB" id="9806824at2"/>